<feature type="DNA-binding region" description="H-T-H motif" evidence="2">
    <location>
        <begin position="26"/>
        <end position="45"/>
    </location>
</feature>
<dbReference type="Gene3D" id="1.10.10.60">
    <property type="entry name" value="Homeodomain-like"/>
    <property type="match status" value="1"/>
</dbReference>
<evidence type="ECO:0000259" key="3">
    <source>
        <dbReference type="PROSITE" id="PS50977"/>
    </source>
</evidence>
<dbReference type="PANTHER" id="PTHR30055:SF226">
    <property type="entry name" value="HTH-TYPE TRANSCRIPTIONAL REGULATOR PKSA"/>
    <property type="match status" value="1"/>
</dbReference>
<feature type="domain" description="HTH tetR-type" evidence="3">
    <location>
        <begin position="3"/>
        <end position="63"/>
    </location>
</feature>
<keyword evidence="1 2" id="KW-0238">DNA-binding</keyword>
<dbReference type="PROSITE" id="PS50977">
    <property type="entry name" value="HTH_TETR_2"/>
    <property type="match status" value="1"/>
</dbReference>
<reference evidence="4" key="1">
    <citation type="journal article" date="2020" name="mSystems">
        <title>Genome- and Community-Level Interaction Insights into Carbon Utilization and Element Cycling Functions of Hydrothermarchaeota in Hydrothermal Sediment.</title>
        <authorList>
            <person name="Zhou Z."/>
            <person name="Liu Y."/>
            <person name="Xu W."/>
            <person name="Pan J."/>
            <person name="Luo Z.H."/>
            <person name="Li M."/>
        </authorList>
    </citation>
    <scope>NUCLEOTIDE SEQUENCE [LARGE SCALE GENOMIC DNA]</scope>
    <source>
        <strain evidence="4">SpSt-6</strain>
    </source>
</reference>
<comment type="caution">
    <text evidence="4">The sequence shown here is derived from an EMBL/GenBank/DDBJ whole genome shotgun (WGS) entry which is preliminary data.</text>
</comment>
<dbReference type="SUPFAM" id="SSF46689">
    <property type="entry name" value="Homeodomain-like"/>
    <property type="match status" value="1"/>
</dbReference>
<dbReference type="EMBL" id="DSZN01000071">
    <property type="protein sequence ID" value="HGQ85510.1"/>
    <property type="molecule type" value="Genomic_DNA"/>
</dbReference>
<dbReference type="Gene3D" id="1.10.357.10">
    <property type="entry name" value="Tetracycline Repressor, domain 2"/>
    <property type="match status" value="1"/>
</dbReference>
<evidence type="ECO:0000256" key="1">
    <source>
        <dbReference type="ARBA" id="ARBA00023125"/>
    </source>
</evidence>
<dbReference type="PRINTS" id="PR00455">
    <property type="entry name" value="HTHTETR"/>
</dbReference>
<dbReference type="AlphaFoldDB" id="A0A7C4JRF5"/>
<dbReference type="GO" id="GO:0000976">
    <property type="term" value="F:transcription cis-regulatory region binding"/>
    <property type="evidence" value="ECO:0007669"/>
    <property type="project" value="TreeGrafter"/>
</dbReference>
<dbReference type="Pfam" id="PF00440">
    <property type="entry name" value="TetR_N"/>
    <property type="match status" value="1"/>
</dbReference>
<evidence type="ECO:0000313" key="4">
    <source>
        <dbReference type="EMBL" id="HGQ85510.1"/>
    </source>
</evidence>
<dbReference type="InterPro" id="IPR039536">
    <property type="entry name" value="TetR_C_Proteobacteria"/>
</dbReference>
<dbReference type="InterPro" id="IPR050109">
    <property type="entry name" value="HTH-type_TetR-like_transc_reg"/>
</dbReference>
<dbReference type="InterPro" id="IPR001647">
    <property type="entry name" value="HTH_TetR"/>
</dbReference>
<dbReference type="InterPro" id="IPR036271">
    <property type="entry name" value="Tet_transcr_reg_TetR-rel_C_sf"/>
</dbReference>
<protein>
    <submittedName>
        <fullName evidence="4">TetR/AcrR family transcriptional regulator</fullName>
    </submittedName>
</protein>
<dbReference type="GO" id="GO:0003700">
    <property type="term" value="F:DNA-binding transcription factor activity"/>
    <property type="evidence" value="ECO:0007669"/>
    <property type="project" value="TreeGrafter"/>
</dbReference>
<name>A0A7C4JRF5_9BACT</name>
<dbReference type="SUPFAM" id="SSF48498">
    <property type="entry name" value="Tetracyclin repressor-like, C-terminal domain"/>
    <property type="match status" value="1"/>
</dbReference>
<organism evidence="4">
    <name type="scientific">Thermodesulfobacterium geofontis</name>
    <dbReference type="NCBI Taxonomy" id="1295609"/>
    <lineage>
        <taxon>Bacteria</taxon>
        <taxon>Pseudomonadati</taxon>
        <taxon>Thermodesulfobacteriota</taxon>
        <taxon>Thermodesulfobacteria</taxon>
        <taxon>Thermodesulfobacteriales</taxon>
        <taxon>Thermodesulfobacteriaceae</taxon>
        <taxon>Thermodesulfobacterium</taxon>
    </lineage>
</organism>
<dbReference type="PANTHER" id="PTHR30055">
    <property type="entry name" value="HTH-TYPE TRANSCRIPTIONAL REGULATOR RUTR"/>
    <property type="match status" value="1"/>
</dbReference>
<gene>
    <name evidence="4" type="ORF">ENT66_03975</name>
</gene>
<dbReference type="InterPro" id="IPR009057">
    <property type="entry name" value="Homeodomain-like_sf"/>
</dbReference>
<sequence length="201" mass="23369">MADRTKEKILNTALKLFSQKGYLGATTKEIAKSAGIAEVTLFRYFPSKSALFGEVINTYSFLPTLREALEKVKNEPCEKALKIIAKEFLKVLETKKDLIKIMHSEMHRYPEEIKKIHENIIEKTITVLSDYFKNLQEKKILREINTVFAARAFLGMFFSYFYGKEIRECLNLKKEDPEEVINAYIDLFLKGILKIKEIEKS</sequence>
<evidence type="ECO:0000256" key="2">
    <source>
        <dbReference type="PROSITE-ProRule" id="PRU00335"/>
    </source>
</evidence>
<accession>A0A7C4JRF5</accession>
<proteinExistence type="predicted"/>
<dbReference type="Pfam" id="PF14246">
    <property type="entry name" value="TetR_C_7"/>
    <property type="match status" value="1"/>
</dbReference>